<reference key="1">
    <citation type="journal article" date="1994" name="Proc. Natl. Acad. Sci. U.S.A.">
        <title>Identification of calreticulin as a rubella virus RNA binding protein.</title>
        <authorList>
            <person name="Singh N.K."/>
            <person name="Atreya C.D."/>
            <person name="Nakhasi H.L."/>
        </authorList>
    </citation>
    <scope>PROTEIN SEQUENCE</scope>
</reference>
<accession>Q9TS71</accession>
<dbReference type="AlphaFoldDB" id="Q9TS71"/>
<proteinExistence type="predicted"/>
<sequence length="68" mass="7789">EPAVYFKEEFLDGDGWTSFYALSASFEPFLNGTWIHPEIDNPEYSPDSIDGTIFDNFLITNDEAYAEE</sequence>
<organism>
    <name type="scientific">Macaca mulatta</name>
    <name type="common">Rhesus macaque</name>
    <dbReference type="NCBI Taxonomy" id="9544"/>
    <lineage>
        <taxon>Eukaryota</taxon>
        <taxon>Metazoa</taxon>
        <taxon>Chordata</taxon>
        <taxon>Craniata</taxon>
        <taxon>Vertebrata</taxon>
        <taxon>Euteleostomi</taxon>
        <taxon>Mammalia</taxon>
        <taxon>Eutheria</taxon>
        <taxon>Euarchontoglires</taxon>
        <taxon>Primates</taxon>
        <taxon>Haplorrhini</taxon>
        <taxon>Catarrhini</taxon>
        <taxon>Cercopithecidae</taxon>
        <taxon>Cercopithecinae</taxon>
        <taxon>Macaca</taxon>
    </lineage>
</organism>
<protein>
    <submittedName>
        <fullName>CALRETICULIN=RUBELLA virus RNA binding protein</fullName>
    </submittedName>
</protein>
<name>Q9TS71_MACMU</name>